<sequence>MWKKQAEDFSLASGIRSLASGIAGAYDRAEAMGLTAEKHKCAASA</sequence>
<protein>
    <submittedName>
        <fullName evidence="1">Uncharacterized protein</fullName>
    </submittedName>
</protein>
<keyword evidence="2" id="KW-1185">Reference proteome</keyword>
<organism evidence="1 2">
    <name type="scientific">Salicibibacter cibarius</name>
    <dbReference type="NCBI Taxonomy" id="2743000"/>
    <lineage>
        <taxon>Bacteria</taxon>
        <taxon>Bacillati</taxon>
        <taxon>Bacillota</taxon>
        <taxon>Bacilli</taxon>
        <taxon>Bacillales</taxon>
        <taxon>Bacillaceae</taxon>
        <taxon>Salicibibacter</taxon>
    </lineage>
</organism>
<name>A0A7T6YZR0_9BACI</name>
<evidence type="ECO:0000313" key="2">
    <source>
        <dbReference type="Proteomes" id="UP000595823"/>
    </source>
</evidence>
<dbReference type="RefSeq" id="WP_200126393.1">
    <property type="nucleotide sequence ID" value="NZ_CP054705.1"/>
</dbReference>
<dbReference type="AlphaFoldDB" id="A0A7T6YZR0"/>
<reference evidence="1 2" key="1">
    <citation type="submission" date="2020-06" db="EMBL/GenBank/DDBJ databases">
        <title>Genomic analysis of Salicibibacter sp. NKC5-3.</title>
        <authorList>
            <person name="Oh Y.J."/>
        </authorList>
    </citation>
    <scope>NUCLEOTIDE SEQUENCE [LARGE SCALE GENOMIC DNA]</scope>
    <source>
        <strain evidence="1 2">NKC5-3</strain>
    </source>
</reference>
<dbReference type="KEGG" id="scia:HUG15_00845"/>
<proteinExistence type="predicted"/>
<dbReference type="EMBL" id="CP054705">
    <property type="protein sequence ID" value="QQK74305.1"/>
    <property type="molecule type" value="Genomic_DNA"/>
</dbReference>
<accession>A0A7T6YZR0</accession>
<evidence type="ECO:0000313" key="1">
    <source>
        <dbReference type="EMBL" id="QQK74305.1"/>
    </source>
</evidence>
<dbReference type="Proteomes" id="UP000595823">
    <property type="component" value="Chromosome"/>
</dbReference>
<gene>
    <name evidence="1" type="ORF">HUG15_00845</name>
</gene>